<reference evidence="1 2" key="1">
    <citation type="submission" date="2024-09" db="EMBL/GenBank/DDBJ databases">
        <authorList>
            <person name="Sun Q."/>
            <person name="Mori K."/>
        </authorList>
    </citation>
    <scope>NUCLEOTIDE SEQUENCE [LARGE SCALE GENOMIC DNA]</scope>
    <source>
        <strain evidence="1 2">CICC 10874</strain>
    </source>
</reference>
<keyword evidence="2" id="KW-1185">Reference proteome</keyword>
<protein>
    <submittedName>
        <fullName evidence="1">Alpha/beta fold hydrolase</fullName>
    </submittedName>
</protein>
<keyword evidence="1" id="KW-0378">Hydrolase</keyword>
<dbReference type="EMBL" id="JBHLSV010000024">
    <property type="protein sequence ID" value="MFC0675455.1"/>
    <property type="molecule type" value="Genomic_DNA"/>
</dbReference>
<dbReference type="SUPFAM" id="SSF53474">
    <property type="entry name" value="alpha/beta-Hydrolases"/>
    <property type="match status" value="1"/>
</dbReference>
<name>A0ABV6REM8_9MICO</name>
<dbReference type="Proteomes" id="UP001589793">
    <property type="component" value="Unassembled WGS sequence"/>
</dbReference>
<gene>
    <name evidence="1" type="ORF">ACFFF6_16005</name>
</gene>
<accession>A0ABV6REM8</accession>
<dbReference type="GO" id="GO:0016787">
    <property type="term" value="F:hydrolase activity"/>
    <property type="evidence" value="ECO:0007669"/>
    <property type="project" value="UniProtKB-KW"/>
</dbReference>
<comment type="caution">
    <text evidence="1">The sequence shown here is derived from an EMBL/GenBank/DDBJ whole genome shotgun (WGS) entry which is preliminary data.</text>
</comment>
<proteinExistence type="predicted"/>
<sequence length="299" mass="31291">MTIDLSTRALEVPGAVLAYDVRTPSTPSSHRPLFVLGSPMAASGFAQLLEHLTDRIVLTYDPRMAERSRLTAPAPVSVEIHAEDLHAIVADAALGPVDVFASSGGAMVVLPWALAHPGDLGVAVLHEPPLALLLPDAEVVVQAMADIAASYQREGFGPAMARFIRLVTVRGELTPDHLTAPAPDPAAFGLPVQDDGSRDDPLLAYNVAMPHYLPDAEQLRGSGVRLVPAVGAEGEGTVARRGGEALAALLGTEPVVFPGDHGGFARSDWTPRNDPAAFAATLRGVLDTGRRGPRQDGIA</sequence>
<evidence type="ECO:0000313" key="1">
    <source>
        <dbReference type="EMBL" id="MFC0675455.1"/>
    </source>
</evidence>
<dbReference type="RefSeq" id="WP_376982484.1">
    <property type="nucleotide sequence ID" value="NZ_JBHLSV010000024.1"/>
</dbReference>
<evidence type="ECO:0000313" key="2">
    <source>
        <dbReference type="Proteomes" id="UP001589793"/>
    </source>
</evidence>
<dbReference type="Gene3D" id="3.40.50.1820">
    <property type="entry name" value="alpha/beta hydrolase"/>
    <property type="match status" value="1"/>
</dbReference>
<organism evidence="1 2">
    <name type="scientific">Brachybacterium hainanense</name>
    <dbReference type="NCBI Taxonomy" id="1541174"/>
    <lineage>
        <taxon>Bacteria</taxon>
        <taxon>Bacillati</taxon>
        <taxon>Actinomycetota</taxon>
        <taxon>Actinomycetes</taxon>
        <taxon>Micrococcales</taxon>
        <taxon>Dermabacteraceae</taxon>
        <taxon>Brachybacterium</taxon>
    </lineage>
</organism>
<dbReference type="InterPro" id="IPR029058">
    <property type="entry name" value="AB_hydrolase_fold"/>
</dbReference>